<feature type="region of interest" description="Disordered" evidence="1">
    <location>
        <begin position="53"/>
        <end position="153"/>
    </location>
</feature>
<comment type="caution">
    <text evidence="2">The sequence shown here is derived from an EMBL/GenBank/DDBJ whole genome shotgun (WGS) entry which is preliminary data.</text>
</comment>
<feature type="compositionally biased region" description="Polar residues" evidence="1">
    <location>
        <begin position="53"/>
        <end position="64"/>
    </location>
</feature>
<name>A0AAV8SMA2_9ROSI</name>
<evidence type="ECO:0000313" key="3">
    <source>
        <dbReference type="Proteomes" id="UP001159364"/>
    </source>
</evidence>
<sequence>MCLRPSLGLPPSGHPTLAMKAPSTAPQGRPSRCIIPQLVSPLPELAPSVSLPVSGTAPSLTPGTSLWPPHRGDDVASTVEEEIEQGSEDTEETESTDEEDVLESAPGVTLPLTSTADPASTADTMHPPTQCPPEQREAEEAARPPTPGQALPATLDPALHEHRVASIDSRGPTAAPLPRNSSLLGPASQGPPYLTIVHPPAIDDTTRPSGPGEMVRVRQGMSTGIRQSKGKEPVSNGPKRGLGIPDAGSSSFAV</sequence>
<accession>A0AAV8SMA2</accession>
<evidence type="ECO:0000256" key="1">
    <source>
        <dbReference type="SAM" id="MobiDB-lite"/>
    </source>
</evidence>
<gene>
    <name evidence="2" type="ORF">K2173_019712</name>
</gene>
<protein>
    <submittedName>
        <fullName evidence="2">Uncharacterized protein</fullName>
    </submittedName>
</protein>
<feature type="compositionally biased region" description="Low complexity" evidence="1">
    <location>
        <begin position="113"/>
        <end position="124"/>
    </location>
</feature>
<dbReference type="Proteomes" id="UP001159364">
    <property type="component" value="Linkage Group LG10"/>
</dbReference>
<dbReference type="EMBL" id="JAIWQS010000010">
    <property type="protein sequence ID" value="KAJ8753313.1"/>
    <property type="molecule type" value="Genomic_DNA"/>
</dbReference>
<proteinExistence type="predicted"/>
<feature type="region of interest" description="Disordered" evidence="1">
    <location>
        <begin position="1"/>
        <end position="30"/>
    </location>
</feature>
<reference evidence="2 3" key="1">
    <citation type="submission" date="2021-09" db="EMBL/GenBank/DDBJ databases">
        <title>Genomic insights and catalytic innovation underlie evolution of tropane alkaloids biosynthesis.</title>
        <authorList>
            <person name="Wang Y.-J."/>
            <person name="Tian T."/>
            <person name="Huang J.-P."/>
            <person name="Huang S.-X."/>
        </authorList>
    </citation>
    <scope>NUCLEOTIDE SEQUENCE [LARGE SCALE GENOMIC DNA]</scope>
    <source>
        <strain evidence="2">KIB-2018</strain>
        <tissue evidence="2">Leaf</tissue>
    </source>
</reference>
<organism evidence="2 3">
    <name type="scientific">Erythroxylum novogranatense</name>
    <dbReference type="NCBI Taxonomy" id="1862640"/>
    <lineage>
        <taxon>Eukaryota</taxon>
        <taxon>Viridiplantae</taxon>
        <taxon>Streptophyta</taxon>
        <taxon>Embryophyta</taxon>
        <taxon>Tracheophyta</taxon>
        <taxon>Spermatophyta</taxon>
        <taxon>Magnoliopsida</taxon>
        <taxon>eudicotyledons</taxon>
        <taxon>Gunneridae</taxon>
        <taxon>Pentapetalae</taxon>
        <taxon>rosids</taxon>
        <taxon>fabids</taxon>
        <taxon>Malpighiales</taxon>
        <taxon>Erythroxylaceae</taxon>
        <taxon>Erythroxylum</taxon>
    </lineage>
</organism>
<evidence type="ECO:0000313" key="2">
    <source>
        <dbReference type="EMBL" id="KAJ8753313.1"/>
    </source>
</evidence>
<dbReference type="AlphaFoldDB" id="A0AAV8SMA2"/>
<feature type="compositionally biased region" description="Acidic residues" evidence="1">
    <location>
        <begin position="79"/>
        <end position="102"/>
    </location>
</feature>
<keyword evidence="3" id="KW-1185">Reference proteome</keyword>
<feature type="region of interest" description="Disordered" evidence="1">
    <location>
        <begin position="168"/>
        <end position="254"/>
    </location>
</feature>